<gene>
    <name evidence="1" type="ORF">NPIL_681681</name>
</gene>
<evidence type="ECO:0000313" key="1">
    <source>
        <dbReference type="EMBL" id="GFT89787.1"/>
    </source>
</evidence>
<comment type="caution">
    <text evidence="1">The sequence shown here is derived from an EMBL/GenBank/DDBJ whole genome shotgun (WGS) entry which is preliminary data.</text>
</comment>
<dbReference type="Proteomes" id="UP000887013">
    <property type="component" value="Unassembled WGS sequence"/>
</dbReference>
<proteinExistence type="predicted"/>
<organism evidence="1 2">
    <name type="scientific">Nephila pilipes</name>
    <name type="common">Giant wood spider</name>
    <name type="synonym">Nephila maculata</name>
    <dbReference type="NCBI Taxonomy" id="299642"/>
    <lineage>
        <taxon>Eukaryota</taxon>
        <taxon>Metazoa</taxon>
        <taxon>Ecdysozoa</taxon>
        <taxon>Arthropoda</taxon>
        <taxon>Chelicerata</taxon>
        <taxon>Arachnida</taxon>
        <taxon>Araneae</taxon>
        <taxon>Araneomorphae</taxon>
        <taxon>Entelegynae</taxon>
        <taxon>Araneoidea</taxon>
        <taxon>Nephilidae</taxon>
        <taxon>Nephila</taxon>
    </lineage>
</organism>
<dbReference type="EMBL" id="BMAW01073903">
    <property type="protein sequence ID" value="GFT89787.1"/>
    <property type="molecule type" value="Genomic_DNA"/>
</dbReference>
<accession>A0A8X6PU68</accession>
<sequence>MNLRVLTSHLHRKNGMVLRQILALALAWEKPRSHNRRIRKLSISFLPRSSLAICPSRYKRNEQTALLPYFLGPRWKCVTLLSFGLLLFPKGLGIQKKEKL</sequence>
<protein>
    <submittedName>
        <fullName evidence="1">Uncharacterized protein</fullName>
    </submittedName>
</protein>
<evidence type="ECO:0000313" key="2">
    <source>
        <dbReference type="Proteomes" id="UP000887013"/>
    </source>
</evidence>
<reference evidence="1" key="1">
    <citation type="submission" date="2020-08" db="EMBL/GenBank/DDBJ databases">
        <title>Multicomponent nature underlies the extraordinary mechanical properties of spider dragline silk.</title>
        <authorList>
            <person name="Kono N."/>
            <person name="Nakamura H."/>
            <person name="Mori M."/>
            <person name="Yoshida Y."/>
            <person name="Ohtoshi R."/>
            <person name="Malay A.D."/>
            <person name="Moran D.A.P."/>
            <person name="Tomita M."/>
            <person name="Numata K."/>
            <person name="Arakawa K."/>
        </authorList>
    </citation>
    <scope>NUCLEOTIDE SEQUENCE</scope>
</reference>
<keyword evidence="2" id="KW-1185">Reference proteome</keyword>
<dbReference type="AlphaFoldDB" id="A0A8X6PU68"/>
<name>A0A8X6PU68_NEPPI</name>